<dbReference type="AlphaFoldDB" id="A0A1I2CPB8"/>
<dbReference type="STRING" id="1003.SAMN04488541_100596"/>
<name>A0A1I2CPB8_9BACT</name>
<dbReference type="InterPro" id="IPR003781">
    <property type="entry name" value="CoA-bd"/>
</dbReference>
<organism evidence="2 3">
    <name type="scientific">Thermoflexibacter ruber</name>
    <dbReference type="NCBI Taxonomy" id="1003"/>
    <lineage>
        <taxon>Bacteria</taxon>
        <taxon>Pseudomonadati</taxon>
        <taxon>Bacteroidota</taxon>
        <taxon>Cytophagia</taxon>
        <taxon>Cytophagales</taxon>
        <taxon>Thermoflexibacteraceae</taxon>
        <taxon>Thermoflexibacter</taxon>
    </lineage>
</organism>
<proteinExistence type="predicted"/>
<reference evidence="2 3" key="1">
    <citation type="submission" date="2016-10" db="EMBL/GenBank/DDBJ databases">
        <authorList>
            <person name="de Groot N.N."/>
        </authorList>
    </citation>
    <scope>NUCLEOTIDE SEQUENCE [LARGE SCALE GENOMIC DNA]</scope>
    <source>
        <strain>GEY</strain>
        <strain evidence="3">DSM 9560</strain>
    </source>
</reference>
<dbReference type="OrthoDB" id="708726at2"/>
<accession>A0A1I2CPB8</accession>
<dbReference type="InterPro" id="IPR036291">
    <property type="entry name" value="NAD(P)-bd_dom_sf"/>
</dbReference>
<evidence type="ECO:0000313" key="2">
    <source>
        <dbReference type="EMBL" id="SFE70074.1"/>
    </source>
</evidence>
<dbReference type="Proteomes" id="UP000199513">
    <property type="component" value="Unassembled WGS sequence"/>
</dbReference>
<dbReference type="Pfam" id="PF13380">
    <property type="entry name" value="CoA_binding_2"/>
    <property type="match status" value="1"/>
</dbReference>
<evidence type="ECO:0000313" key="3">
    <source>
        <dbReference type="Proteomes" id="UP000199513"/>
    </source>
</evidence>
<feature type="domain" description="CoA-binding" evidence="1">
    <location>
        <begin position="6"/>
        <end position="117"/>
    </location>
</feature>
<evidence type="ECO:0000259" key="1">
    <source>
        <dbReference type="Pfam" id="PF13380"/>
    </source>
</evidence>
<dbReference type="SUPFAM" id="SSF51735">
    <property type="entry name" value="NAD(P)-binding Rossmann-fold domains"/>
    <property type="match status" value="1"/>
</dbReference>
<sequence>MNTLSKKTLIIGASENPERYANMAAHRLIAKGHPIINIGKKTGTIAGLPIYTEKKYFSDIHTVTLYINPAHQQEWYDYILQLKPKRLIFNPGTENPELAQLASQQGIEVMEACTLVLLSIDSY</sequence>
<dbReference type="RefSeq" id="WP_091540560.1">
    <property type="nucleotide sequence ID" value="NZ_FONY01000005.1"/>
</dbReference>
<dbReference type="Gene3D" id="3.40.50.720">
    <property type="entry name" value="NAD(P)-binding Rossmann-like Domain"/>
    <property type="match status" value="1"/>
</dbReference>
<gene>
    <name evidence="2" type="ORF">SAMN04488541_100596</name>
</gene>
<protein>
    <recommendedName>
        <fullName evidence="1">CoA-binding domain-containing protein</fullName>
    </recommendedName>
</protein>
<keyword evidence="3" id="KW-1185">Reference proteome</keyword>
<dbReference type="EMBL" id="FONY01000005">
    <property type="protein sequence ID" value="SFE70074.1"/>
    <property type="molecule type" value="Genomic_DNA"/>
</dbReference>